<organism evidence="1 2">
    <name type="scientific">Babesia microti (strain RI)</name>
    <dbReference type="NCBI Taxonomy" id="1133968"/>
    <lineage>
        <taxon>Eukaryota</taxon>
        <taxon>Sar</taxon>
        <taxon>Alveolata</taxon>
        <taxon>Apicomplexa</taxon>
        <taxon>Aconoidasida</taxon>
        <taxon>Piroplasmida</taxon>
        <taxon>Babesiidae</taxon>
        <taxon>Babesia</taxon>
    </lineage>
</organism>
<accession>A0A0K3ALW6</accession>
<dbReference type="GeneID" id="24424768"/>
<dbReference type="AlphaFoldDB" id="A0A0K3ALW6"/>
<reference evidence="1 2" key="1">
    <citation type="journal article" date="2012" name="Nucleic Acids Res.">
        <title>Sequencing of the smallest Apicomplexan genome from the human pathogen Babesia microti.</title>
        <authorList>
            <person name="Cornillot E."/>
            <person name="Hadj-Kaddour K."/>
            <person name="Dassouli A."/>
            <person name="Noel B."/>
            <person name="Ranwez V."/>
            <person name="Vacherie B."/>
            <person name="Augagneur Y."/>
            <person name="Bres V."/>
            <person name="Duclos A."/>
            <person name="Randazzo S."/>
            <person name="Carcy B."/>
            <person name="Debierre-Grockiego F."/>
            <person name="Delbecq S."/>
            <person name="Moubri-Menage K."/>
            <person name="Shams-Eldin H."/>
            <person name="Usmani-Brown S."/>
            <person name="Bringaud F."/>
            <person name="Wincker P."/>
            <person name="Vivares C.P."/>
            <person name="Schwarz R.T."/>
            <person name="Schetters T.P."/>
            <person name="Krause P.J."/>
            <person name="Gorenflot A."/>
            <person name="Berry V."/>
            <person name="Barbe V."/>
            <person name="Ben Mamoun C."/>
        </authorList>
    </citation>
    <scope>NUCLEOTIDE SEQUENCE [LARGE SCALE GENOMIC DNA]</scope>
    <source>
        <strain evidence="1 2">RI</strain>
    </source>
</reference>
<keyword evidence="2" id="KW-1185">Reference proteome</keyword>
<reference evidence="1 2" key="2">
    <citation type="journal article" date="2013" name="PLoS ONE">
        <title>Whole genome mapping and re-organization of the nuclear and mitochondrial genomes of Babesia microti isolates.</title>
        <authorList>
            <person name="Cornillot E."/>
            <person name="Dassouli A."/>
            <person name="Garg A."/>
            <person name="Pachikara N."/>
            <person name="Randazzo S."/>
            <person name="Depoix D."/>
            <person name="Carcy B."/>
            <person name="Delbecq S."/>
            <person name="Frutos R."/>
            <person name="Silva J.C."/>
            <person name="Sutton R."/>
            <person name="Krause P.J."/>
            <person name="Mamoun C.B."/>
        </authorList>
    </citation>
    <scope>NUCLEOTIDE SEQUENCE [LARGE SCALE GENOMIC DNA]</scope>
    <source>
        <strain evidence="1 2">RI</strain>
    </source>
</reference>
<dbReference type="KEGG" id="bmic:BMR1_03g00670"/>
<evidence type="ECO:0000313" key="2">
    <source>
        <dbReference type="Proteomes" id="UP000002899"/>
    </source>
</evidence>
<proteinExistence type="predicted"/>
<protein>
    <submittedName>
        <fullName evidence="1">Uncharacterized protein</fullName>
    </submittedName>
</protein>
<reference evidence="1 2" key="3">
    <citation type="journal article" date="2016" name="Sci. Rep.">
        <title>Genome-wide diversity and gene expression profiling of Babesia microti isolates identify polymorphic genes that mediate host-pathogen interactions.</title>
        <authorList>
            <person name="Silva J.C."/>
            <person name="Cornillot E."/>
            <person name="McCracken C."/>
            <person name="Usmani-Brown S."/>
            <person name="Dwivedi A."/>
            <person name="Ifeonu O.O."/>
            <person name="Crabtree J."/>
            <person name="Gotia H.T."/>
            <person name="Virji A.Z."/>
            <person name="Reynes C."/>
            <person name="Colinge J."/>
            <person name="Kumar V."/>
            <person name="Lawres L."/>
            <person name="Pazzi J.E."/>
            <person name="Pablo J.V."/>
            <person name="Hung C."/>
            <person name="Brancato J."/>
            <person name="Kumari P."/>
            <person name="Orvis J."/>
            <person name="Tretina K."/>
            <person name="Chibucos M."/>
            <person name="Ott S."/>
            <person name="Sadzewicz L."/>
            <person name="Sengamalay N."/>
            <person name="Shetty A.C."/>
            <person name="Su Q."/>
            <person name="Tallon L."/>
            <person name="Fraser C.M."/>
            <person name="Frutos R."/>
            <person name="Molina D.M."/>
            <person name="Krause P.J."/>
            <person name="Ben Mamoun C."/>
        </authorList>
    </citation>
    <scope>NUCLEOTIDE SEQUENCE [LARGE SCALE GENOMIC DNA]</scope>
    <source>
        <strain evidence="1 2">RI</strain>
    </source>
</reference>
<name>A0A0K3ALW6_BABMR</name>
<evidence type="ECO:0000313" key="1">
    <source>
        <dbReference type="EMBL" id="CTQ40734.1"/>
    </source>
</evidence>
<gene>
    <name evidence="1" type="ORF">BMR1_03g00670</name>
</gene>
<dbReference type="VEuPathDB" id="PiroplasmaDB:BMR1_03g00670"/>
<sequence length="407" mass="46512">MKDEFKRNELLCSSKFYKQGKDKLPKMKQDFSKVNANEVASKDLTASEVREMLYIHNHSNDCDRSMLHQLIYSNNAINEFNGDNVFDIISKTKKINVKNDYFFYGYTSGLDCSIDKMTISSVLDNRIEVEYTKPSSNHEFLIADYLRNKRPSGKIPTEMFVECESDSDEDKPTPDVFNIIGTIKVSNIKQQNTQSTGKLLVTGIDKFGREIQAFLSQQSDGNCYICKFTGTSTVELCNGVEYFGQITFNDIYHAMSLEKSFHKLLLETGEFKFQLILKFARFVLAAKLLRSPDSADQITQLQKITSNIIWSCAWQNWEYAGPNLLTDLSAATALETPIDQLLEQGRELEAPPILIESMRNMIQMLDTESCDEKHSLKILDIYKTQILPAFNEWYQGIRLYSTKGMGG</sequence>
<dbReference type="EMBL" id="LN871598">
    <property type="protein sequence ID" value="CTQ40734.1"/>
    <property type="molecule type" value="Genomic_DNA"/>
</dbReference>
<dbReference type="RefSeq" id="XP_012648745.1">
    <property type="nucleotide sequence ID" value="XM_012793291.1"/>
</dbReference>
<dbReference type="Proteomes" id="UP000002899">
    <property type="component" value="Chromosome III"/>
</dbReference>